<dbReference type="InterPro" id="IPR029033">
    <property type="entry name" value="His_PPase_superfam"/>
</dbReference>
<evidence type="ECO:0000256" key="4">
    <source>
        <dbReference type="ARBA" id="ARBA00023235"/>
    </source>
</evidence>
<sequence length="196" mass="23065">MDIYLVRHGELYWEDNIKKCIGITDINLNEKGIKRAKLVGLFLKDKDISKIYTSSLKRCKKSAEIISSILNVPYHVDMQLMEINMGIWENKSFNYIKVKYQKEYENRGKSISTFRIKDGETFKECYERSNSEFRKLCEENYDNNIVILCHSGVIKSIICSIENIPLDEILSIKLEYGHIIHINCNKTQYKIKNHEI</sequence>
<name>A0ABZ2ESR5_9FIRM</name>
<dbReference type="Proteomes" id="UP001348492">
    <property type="component" value="Chromosome"/>
</dbReference>
<dbReference type="PIRSF" id="PIRSF000709">
    <property type="entry name" value="6PFK_2-Ptase"/>
    <property type="match status" value="1"/>
</dbReference>
<evidence type="ECO:0000256" key="2">
    <source>
        <dbReference type="ARBA" id="ARBA00012028"/>
    </source>
</evidence>
<dbReference type="GO" id="GO:0016787">
    <property type="term" value="F:hydrolase activity"/>
    <property type="evidence" value="ECO:0007669"/>
    <property type="project" value="UniProtKB-KW"/>
</dbReference>
<evidence type="ECO:0000256" key="3">
    <source>
        <dbReference type="ARBA" id="ARBA00023152"/>
    </source>
</evidence>
<organism evidence="5 6">
    <name type="scientific">Terrisporobacter glycolicus ATCC 14880 = DSM 1288</name>
    <dbReference type="NCBI Taxonomy" id="1121315"/>
    <lineage>
        <taxon>Bacteria</taxon>
        <taxon>Bacillati</taxon>
        <taxon>Bacillota</taxon>
        <taxon>Clostridia</taxon>
        <taxon>Peptostreptococcales</taxon>
        <taxon>Peptostreptococcaceae</taxon>
        <taxon>Terrisporobacter</taxon>
    </lineage>
</organism>
<gene>
    <name evidence="5" type="primary">pspA_2</name>
    <name evidence="5" type="ORF">TEGL_12070</name>
</gene>
<dbReference type="PANTHER" id="PTHR11931">
    <property type="entry name" value="PHOSPHOGLYCERATE MUTASE"/>
    <property type="match status" value="1"/>
</dbReference>
<evidence type="ECO:0000313" key="5">
    <source>
        <dbReference type="EMBL" id="WWD82812.1"/>
    </source>
</evidence>
<dbReference type="RefSeq" id="WP_018589264.1">
    <property type="nucleotide sequence ID" value="NZ_CP117523.1"/>
</dbReference>
<comment type="similarity">
    <text evidence="1">Belongs to the phosphoglycerate mutase family. BPG-dependent PGAM subfamily.</text>
</comment>
<dbReference type="SUPFAM" id="SSF53254">
    <property type="entry name" value="Phosphoglycerate mutase-like"/>
    <property type="match status" value="1"/>
</dbReference>
<evidence type="ECO:0000313" key="6">
    <source>
        <dbReference type="Proteomes" id="UP001348492"/>
    </source>
</evidence>
<accession>A0ABZ2ESR5</accession>
<keyword evidence="3" id="KW-0324">Glycolysis</keyword>
<dbReference type="InterPro" id="IPR013078">
    <property type="entry name" value="His_Pase_superF_clade-1"/>
</dbReference>
<dbReference type="InterPro" id="IPR005952">
    <property type="entry name" value="Phosphogly_mut1"/>
</dbReference>
<dbReference type="Gene3D" id="3.40.50.1240">
    <property type="entry name" value="Phosphoglycerate mutase-like"/>
    <property type="match status" value="1"/>
</dbReference>
<dbReference type="Pfam" id="PF00300">
    <property type="entry name" value="His_Phos_1"/>
    <property type="match status" value="1"/>
</dbReference>
<evidence type="ECO:0000256" key="1">
    <source>
        <dbReference type="ARBA" id="ARBA00006717"/>
    </source>
</evidence>
<keyword evidence="5" id="KW-0378">Hydrolase</keyword>
<dbReference type="EMBL" id="CP117523">
    <property type="protein sequence ID" value="WWD82812.1"/>
    <property type="molecule type" value="Genomic_DNA"/>
</dbReference>
<reference evidence="5 6" key="1">
    <citation type="journal article" date="2023" name="PLoS ONE">
        <title>Genome-based metabolic and phylogenomic analysis of three Terrisporobacter species.</title>
        <authorList>
            <person name="Boer T."/>
            <person name="Bengelsdorf F.R."/>
            <person name="Bomeke M."/>
            <person name="Daniel R."/>
            <person name="Poehlein A."/>
        </authorList>
    </citation>
    <scope>NUCLEOTIDE SEQUENCE [LARGE SCALE GENOMIC DNA]</scope>
    <source>
        <strain evidence="5 6">DSM 1288</strain>
    </source>
</reference>
<protein>
    <recommendedName>
        <fullName evidence="2">phosphoglycerate mutase (2,3-diphosphoglycerate-dependent)</fullName>
        <ecNumber evidence="2">5.4.2.11</ecNumber>
    </recommendedName>
</protein>
<keyword evidence="4" id="KW-0413">Isomerase</keyword>
<dbReference type="CDD" id="cd07067">
    <property type="entry name" value="HP_PGM_like"/>
    <property type="match status" value="1"/>
</dbReference>
<keyword evidence="6" id="KW-1185">Reference proteome</keyword>
<dbReference type="SMART" id="SM00855">
    <property type="entry name" value="PGAM"/>
    <property type="match status" value="1"/>
</dbReference>
<dbReference type="EC" id="5.4.2.11" evidence="2"/>
<proteinExistence type="inferred from homology"/>